<dbReference type="EMBL" id="BMQQ01000061">
    <property type="protein sequence ID" value="GGT66760.1"/>
    <property type="molecule type" value="Genomic_DNA"/>
</dbReference>
<reference evidence="1" key="1">
    <citation type="journal article" date="2014" name="Int. J. Syst. Evol. Microbiol.">
        <title>Complete genome sequence of Corynebacterium casei LMG S-19264T (=DSM 44701T), isolated from a smear-ripened cheese.</title>
        <authorList>
            <consortium name="US DOE Joint Genome Institute (JGI-PGF)"/>
            <person name="Walter F."/>
            <person name="Albersmeier A."/>
            <person name="Kalinowski J."/>
            <person name="Ruckert C."/>
        </authorList>
    </citation>
    <scope>NUCLEOTIDE SEQUENCE</scope>
    <source>
        <strain evidence="1">JCM 3172</strain>
    </source>
</reference>
<evidence type="ECO:0000313" key="1">
    <source>
        <dbReference type="EMBL" id="GGT66760.1"/>
    </source>
</evidence>
<dbReference type="AlphaFoldDB" id="A0A918HJ97"/>
<evidence type="ECO:0000313" key="2">
    <source>
        <dbReference type="Proteomes" id="UP000619486"/>
    </source>
</evidence>
<reference evidence="1" key="2">
    <citation type="submission" date="2020-09" db="EMBL/GenBank/DDBJ databases">
        <authorList>
            <person name="Sun Q."/>
            <person name="Ohkuma M."/>
        </authorList>
    </citation>
    <scope>NUCLEOTIDE SEQUENCE</scope>
    <source>
        <strain evidence="1">JCM 3172</strain>
    </source>
</reference>
<dbReference type="Proteomes" id="UP000619486">
    <property type="component" value="Unassembled WGS sequence"/>
</dbReference>
<comment type="caution">
    <text evidence="1">The sequence shown here is derived from an EMBL/GenBank/DDBJ whole genome shotgun (WGS) entry which is preliminary data.</text>
</comment>
<sequence>MFEFGQEAGSGVLPVGDDQGRVRVHALTVDVAVTGGQVGGASGAVTDWAGVRLTGLGLS</sequence>
<gene>
    <name evidence="1" type="ORF">GCM10014713_69230</name>
</gene>
<keyword evidence="2" id="KW-1185">Reference proteome</keyword>
<protein>
    <submittedName>
        <fullName evidence="1">Uncharacterized protein</fullName>
    </submittedName>
</protein>
<organism evidence="1 2">
    <name type="scientific">Streptomyces purpureus</name>
    <dbReference type="NCBI Taxonomy" id="1951"/>
    <lineage>
        <taxon>Bacteria</taxon>
        <taxon>Bacillati</taxon>
        <taxon>Actinomycetota</taxon>
        <taxon>Actinomycetes</taxon>
        <taxon>Kitasatosporales</taxon>
        <taxon>Streptomycetaceae</taxon>
        <taxon>Streptomyces</taxon>
    </lineage>
</organism>
<proteinExistence type="predicted"/>
<accession>A0A918HJ97</accession>
<name>A0A918HJ97_9ACTN</name>